<evidence type="ECO:0000313" key="5">
    <source>
        <dbReference type="Proteomes" id="UP001596108"/>
    </source>
</evidence>
<keyword evidence="2" id="KW-0732">Signal</keyword>
<dbReference type="Pfam" id="PF05065">
    <property type="entry name" value="Phage_capsid"/>
    <property type="match status" value="1"/>
</dbReference>
<evidence type="ECO:0000259" key="3">
    <source>
        <dbReference type="Pfam" id="PF05065"/>
    </source>
</evidence>
<dbReference type="SUPFAM" id="SSF56563">
    <property type="entry name" value="Major capsid protein gp5"/>
    <property type="match status" value="1"/>
</dbReference>
<feature type="chain" id="PRO_5046242475" evidence="2">
    <location>
        <begin position="24"/>
        <end position="443"/>
    </location>
</feature>
<dbReference type="InterPro" id="IPR054612">
    <property type="entry name" value="Phage_capsid-like_C"/>
</dbReference>
<proteinExistence type="predicted"/>
<reference evidence="5" key="1">
    <citation type="journal article" date="2019" name="Int. J. Syst. Evol. Microbiol.">
        <title>The Global Catalogue of Microorganisms (GCM) 10K type strain sequencing project: providing services to taxonomists for standard genome sequencing and annotation.</title>
        <authorList>
            <consortium name="The Broad Institute Genomics Platform"/>
            <consortium name="The Broad Institute Genome Sequencing Center for Infectious Disease"/>
            <person name="Wu L."/>
            <person name="Ma J."/>
        </authorList>
    </citation>
    <scope>NUCLEOTIDE SEQUENCE [LARGE SCALE GENOMIC DNA]</scope>
    <source>
        <strain evidence="5">CGMCC 1.18578</strain>
    </source>
</reference>
<dbReference type="RefSeq" id="WP_378110317.1">
    <property type="nucleotide sequence ID" value="NZ_JBHSNC010000010.1"/>
</dbReference>
<dbReference type="Proteomes" id="UP001596108">
    <property type="component" value="Unassembled WGS sequence"/>
</dbReference>
<dbReference type="NCBIfam" id="TIGR01554">
    <property type="entry name" value="major_cap_HK97"/>
    <property type="match status" value="1"/>
</dbReference>
<dbReference type="EMBL" id="JBHSNC010000010">
    <property type="protein sequence ID" value="MFC5528478.1"/>
    <property type="molecule type" value="Genomic_DNA"/>
</dbReference>
<feature type="domain" description="Phage capsid-like C-terminal" evidence="3">
    <location>
        <begin position="141"/>
        <end position="429"/>
    </location>
</feature>
<feature type="signal peptide" evidence="2">
    <location>
        <begin position="1"/>
        <end position="23"/>
    </location>
</feature>
<gene>
    <name evidence="4" type="ORF">ACFPQ4_03300</name>
</gene>
<accession>A0ABW0QUJ8</accession>
<comment type="subcellular location">
    <subcellularLocation>
        <location evidence="1">Virion</location>
    </subcellularLocation>
</comment>
<sequence>MNKKELLKAKIAAMMALINTAKAAGRVFTADEDQQYAALDAEVKALQSQIDADEKQAAREAEIAALHAQYQTPVPVVAAGREQPGGGIIVGHNREADKPWASFGEQLAAVRAAAQPGGTVDPRLTTRAAASGLSESVPSDGGFLVQQDFSVELLKNAYDTGVLASKVQKIPLTTAANGLKINGVDESSRANGSRWGGIQSYWENEADQYTGTKPKFRQIELQLKKLTGLCYATDELLQDAAALETVIRQGFAEEFGFKIDDAIIRGTGAGQPLGILNSSGTVQVAAESGQAADTIKVENIIKMWSRCYGRARQNAAWYINQDIEPQLYTMSLAVGSGGVPVYMPANGVSGSPYSTLFGRPVIPLEQCDTLGNVGDIILGDLSQYVMIDKGSIKSDVSVHVRFVYDEQVFKFVYRADGQPVRNKALTPFKGSNTLSPFVTLAAR</sequence>
<dbReference type="InterPro" id="IPR024455">
    <property type="entry name" value="Phage_capsid"/>
</dbReference>
<comment type="caution">
    <text evidence="4">The sequence shown here is derived from an EMBL/GenBank/DDBJ whole genome shotgun (WGS) entry which is preliminary data.</text>
</comment>
<evidence type="ECO:0000313" key="4">
    <source>
        <dbReference type="EMBL" id="MFC5528478.1"/>
    </source>
</evidence>
<organism evidence="4 5">
    <name type="scientific">Cohnella yongneupensis</name>
    <dbReference type="NCBI Taxonomy" id="425006"/>
    <lineage>
        <taxon>Bacteria</taxon>
        <taxon>Bacillati</taxon>
        <taxon>Bacillota</taxon>
        <taxon>Bacilli</taxon>
        <taxon>Bacillales</taxon>
        <taxon>Paenibacillaceae</taxon>
        <taxon>Cohnella</taxon>
    </lineage>
</organism>
<protein>
    <submittedName>
        <fullName evidence="4">Phage major capsid protein</fullName>
    </submittedName>
</protein>
<dbReference type="Gene3D" id="3.30.2400.10">
    <property type="entry name" value="Major capsid protein gp5"/>
    <property type="match status" value="1"/>
</dbReference>
<evidence type="ECO:0000256" key="2">
    <source>
        <dbReference type="SAM" id="SignalP"/>
    </source>
</evidence>
<evidence type="ECO:0000256" key="1">
    <source>
        <dbReference type="ARBA" id="ARBA00004328"/>
    </source>
</evidence>
<keyword evidence="5" id="KW-1185">Reference proteome</keyword>
<name>A0ABW0QUJ8_9BACL</name>